<reference evidence="2" key="1">
    <citation type="submission" date="2023-08" db="EMBL/GenBank/DDBJ databases">
        <title>Reference Genome Resource for the Citrus Pathogen Phytophthora citrophthora.</title>
        <authorList>
            <person name="Moller H."/>
            <person name="Coetzee B."/>
            <person name="Rose L.J."/>
            <person name="Van Niekerk J.M."/>
        </authorList>
    </citation>
    <scope>NUCLEOTIDE SEQUENCE</scope>
    <source>
        <strain evidence="2">STE-U-9442</strain>
    </source>
</reference>
<proteinExistence type="predicted"/>
<feature type="compositionally biased region" description="Basic and acidic residues" evidence="1">
    <location>
        <begin position="164"/>
        <end position="175"/>
    </location>
</feature>
<dbReference type="EMBL" id="JASMQC010000032">
    <property type="protein sequence ID" value="KAK1931721.1"/>
    <property type="molecule type" value="Genomic_DNA"/>
</dbReference>
<comment type="caution">
    <text evidence="2">The sequence shown here is derived from an EMBL/GenBank/DDBJ whole genome shotgun (WGS) entry which is preliminary data.</text>
</comment>
<evidence type="ECO:0000313" key="3">
    <source>
        <dbReference type="Proteomes" id="UP001259832"/>
    </source>
</evidence>
<feature type="region of interest" description="Disordered" evidence="1">
    <location>
        <begin position="27"/>
        <end position="55"/>
    </location>
</feature>
<dbReference type="Proteomes" id="UP001259832">
    <property type="component" value="Unassembled WGS sequence"/>
</dbReference>
<sequence>MQRGRALDEVSAALADVQARQQRLALGSVLPRTSSPPPSLHTAPSPHPPPVSKDKALHTTSQFQWLKRRIVRRNEHQESGALEDLGSLDVVSSAPLAMVRTLIGQFIPLPARREFVFVHPMTNTLVDAEQEKTVFAREFPFICIELLPGKVAKPESAANIVAHRTAEPRRPRPETAHSLPEQQQIEHKKRPRTVETGTDQQAVPVAVSNVSNSEAEISVTKQEQITPVRTKRDRPAVLLPVQEGKTQTIEDTKGTSSVYVATMLGVKKTVPEAKFVSEHKRAISASLAAGSRTRIFANATGNEKKEGGVSQFRQTAKQGISSAGEVISLETHQQEDENSTVSEGVHEEVAETVKLSSSNEVLAQHDCLLDFGGEDAVATEIAVADDDIVADQGSFAGDPIPIPDALDSLRVDRPLNRKPGQLRRSRRFKALTAAKLAEKSWDTGELEQQEFLTDGNIEDFIGSFLEIVRTGLDGVGSHQVDEALLYYGIDSRVLELNQLLLALDSELSTRCNHVHGGVDGQLKQFLLKIFPVDGDSTMDAEGLQQFEYALNLFVGMRGWQYPTKLRARCFEERHPLQLIPTSDSRRLAMLRLTDRDRQLFALASSDNSTSRFENWLADGMEITYVLLYGFLLSRRNSGPKALAKLDTLHIRQERIQAAIQKLSSFSFDVWKRLEFRTTDLEATSMMRRLNELLNPFLRSNMYNGELVGSVFYPALVGYLTKKRDQLSQSLCALFEPSTNGVHGPLQATVLEFLRLLRQYLEQAESHSTTSNSYLQSMGLKIMDIDKINVSRSSTGLGRIYVNGNEAILTHHQCKLAARDRDLQLKARWDQPELSQGEVSRYSKLKVLMWLVIRLTLVCRYCFLGAKEIALEYVFLRMKIGISSGEDMSWEDQQAIAKMEARQAFTFLCSDSLVVPPNVAIGIGANVIHADLLPHLSSILSLGTVLREYAEATSVSFGYCSDSSGQNIRVMFRVHTLSSIGGHGYAKGAAGCWGLKSAFRGLDRFLASTQEEGAISFCEAGGLRFLNSYLHDRQHEWLSVKYGAPYFAHMYGAKGADMVCPRADILRMIKRAIAITPNAPYCITKTNIDIIVQLINVLQEAPDVADEAIDVLMAICSNDNPPELTESLTEYVACPMTDSQVCVCQGLIVL</sequence>
<evidence type="ECO:0000313" key="2">
    <source>
        <dbReference type="EMBL" id="KAK1931721.1"/>
    </source>
</evidence>
<gene>
    <name evidence="2" type="ORF">P3T76_012653</name>
</gene>
<dbReference type="AlphaFoldDB" id="A0AAD9G4P1"/>
<keyword evidence="3" id="KW-1185">Reference proteome</keyword>
<organism evidence="2 3">
    <name type="scientific">Phytophthora citrophthora</name>
    <dbReference type="NCBI Taxonomy" id="4793"/>
    <lineage>
        <taxon>Eukaryota</taxon>
        <taxon>Sar</taxon>
        <taxon>Stramenopiles</taxon>
        <taxon>Oomycota</taxon>
        <taxon>Peronosporomycetes</taxon>
        <taxon>Peronosporales</taxon>
        <taxon>Peronosporaceae</taxon>
        <taxon>Phytophthora</taxon>
    </lineage>
</organism>
<evidence type="ECO:0000256" key="1">
    <source>
        <dbReference type="SAM" id="MobiDB-lite"/>
    </source>
</evidence>
<protein>
    <submittedName>
        <fullName evidence="2">Uncharacterized protein</fullName>
    </submittedName>
</protein>
<accession>A0AAD9G4P1</accession>
<feature type="region of interest" description="Disordered" evidence="1">
    <location>
        <begin position="164"/>
        <end position="197"/>
    </location>
</feature>
<name>A0AAD9G4P1_9STRA</name>
<feature type="compositionally biased region" description="Pro residues" evidence="1">
    <location>
        <begin position="34"/>
        <end position="51"/>
    </location>
</feature>